<dbReference type="EMBL" id="JACSDY010000002">
    <property type="protein sequence ID" value="KAF7434539.1"/>
    <property type="molecule type" value="Genomic_DNA"/>
</dbReference>
<name>A0A834PA53_VESPE</name>
<accession>A0A834PA53</accession>
<dbReference type="Proteomes" id="UP000600918">
    <property type="component" value="Unassembled WGS sequence"/>
</dbReference>
<gene>
    <name evidence="1" type="ORF">H0235_002730</name>
</gene>
<protein>
    <submittedName>
        <fullName evidence="1">Uncharacterized protein</fullName>
    </submittedName>
</protein>
<organism evidence="1 2">
    <name type="scientific">Vespula pensylvanica</name>
    <name type="common">Western yellow jacket</name>
    <name type="synonym">Wasp</name>
    <dbReference type="NCBI Taxonomy" id="30213"/>
    <lineage>
        <taxon>Eukaryota</taxon>
        <taxon>Metazoa</taxon>
        <taxon>Ecdysozoa</taxon>
        <taxon>Arthropoda</taxon>
        <taxon>Hexapoda</taxon>
        <taxon>Insecta</taxon>
        <taxon>Pterygota</taxon>
        <taxon>Neoptera</taxon>
        <taxon>Endopterygota</taxon>
        <taxon>Hymenoptera</taxon>
        <taxon>Apocrita</taxon>
        <taxon>Aculeata</taxon>
        <taxon>Vespoidea</taxon>
        <taxon>Vespidae</taxon>
        <taxon>Vespinae</taxon>
        <taxon>Vespula</taxon>
    </lineage>
</organism>
<reference evidence="1" key="1">
    <citation type="journal article" date="2020" name="G3 (Bethesda)">
        <title>High-Quality Assemblies for Three Invasive Social Wasps from the &lt;i&gt;Vespula&lt;/i&gt; Genus.</title>
        <authorList>
            <person name="Harrop T.W.R."/>
            <person name="Guhlin J."/>
            <person name="McLaughlin G.M."/>
            <person name="Permina E."/>
            <person name="Stockwell P."/>
            <person name="Gilligan J."/>
            <person name="Le Lec M.F."/>
            <person name="Gruber M.A.M."/>
            <person name="Quinn O."/>
            <person name="Lovegrove M."/>
            <person name="Duncan E.J."/>
            <person name="Remnant E.J."/>
            <person name="Van Eeckhoven J."/>
            <person name="Graham B."/>
            <person name="Knapp R.A."/>
            <person name="Langford K.W."/>
            <person name="Kronenberg Z."/>
            <person name="Press M.O."/>
            <person name="Eacker S.M."/>
            <person name="Wilson-Rankin E.E."/>
            <person name="Purcell J."/>
            <person name="Lester P.J."/>
            <person name="Dearden P.K."/>
        </authorList>
    </citation>
    <scope>NUCLEOTIDE SEQUENCE</scope>
    <source>
        <strain evidence="1">Volc-1</strain>
    </source>
</reference>
<dbReference type="AlphaFoldDB" id="A0A834PA53"/>
<evidence type="ECO:0000313" key="1">
    <source>
        <dbReference type="EMBL" id="KAF7434539.1"/>
    </source>
</evidence>
<evidence type="ECO:0000313" key="2">
    <source>
        <dbReference type="Proteomes" id="UP000600918"/>
    </source>
</evidence>
<keyword evidence="2" id="KW-1185">Reference proteome</keyword>
<proteinExistence type="predicted"/>
<comment type="caution">
    <text evidence="1">The sequence shown here is derived from an EMBL/GenBank/DDBJ whole genome shotgun (WGS) entry which is preliminary data.</text>
</comment>
<sequence>MEIILENQSALVKRKYLKGHRLERSRRSPKEISIHEILHVAKVPFEVKDGKSRYKILRDFYPTENIFRLGEYLFTLADLYAAVREQMGSETLRRRNADINLKNELNSYTLECRLRKRFYKFQDVTVLRDFYRVQGSGEEQGKRKPLPSHIAKEIRRPKNVGGEKVRLRPKPRSCALSSPFPFLAGVSGKWQCFISSIFQKAALMALPERQKFPYSWERKELVRLVILVDLSSSKIVENFAVMV</sequence>